<organism evidence="2 3">
    <name type="scientific">Shewanella gaetbuli</name>
    <dbReference type="NCBI Taxonomy" id="220752"/>
    <lineage>
        <taxon>Bacteria</taxon>
        <taxon>Pseudomonadati</taxon>
        <taxon>Pseudomonadota</taxon>
        <taxon>Gammaproteobacteria</taxon>
        <taxon>Alteromonadales</taxon>
        <taxon>Shewanellaceae</taxon>
        <taxon>Shewanella</taxon>
    </lineage>
</organism>
<evidence type="ECO:0000313" key="2">
    <source>
        <dbReference type="EMBL" id="MCL1142978.1"/>
    </source>
</evidence>
<protein>
    <submittedName>
        <fullName evidence="2">Uncharacterized protein</fullName>
    </submittedName>
</protein>
<proteinExistence type="predicted"/>
<keyword evidence="3" id="KW-1185">Reference proteome</keyword>
<dbReference type="EMBL" id="JAKIKP010000006">
    <property type="protein sequence ID" value="MCL1142978.1"/>
    <property type="molecule type" value="Genomic_DNA"/>
</dbReference>
<gene>
    <name evidence="2" type="ORF">L2672_09760</name>
</gene>
<dbReference type="Proteomes" id="UP001139333">
    <property type="component" value="Unassembled WGS sequence"/>
</dbReference>
<dbReference type="RefSeq" id="WP_248995664.1">
    <property type="nucleotide sequence ID" value="NZ_JAKIKP010000006.1"/>
</dbReference>
<accession>A0A9X1ZRW8</accession>
<sequence length="104" mass="11347">MKFKNYRTKTIKACNAEGHALCFKSGEERELPEHLEVFAIESGLVPLDEVEMVEAREAEAKKAADAAKKAKAEKDKAAKKARSDALKKASTEAAQEEVLAKAAE</sequence>
<evidence type="ECO:0000256" key="1">
    <source>
        <dbReference type="SAM" id="MobiDB-lite"/>
    </source>
</evidence>
<dbReference type="AlphaFoldDB" id="A0A9X1ZRW8"/>
<name>A0A9X1ZRW8_9GAMM</name>
<evidence type="ECO:0000313" key="3">
    <source>
        <dbReference type="Proteomes" id="UP001139333"/>
    </source>
</evidence>
<feature type="region of interest" description="Disordered" evidence="1">
    <location>
        <begin position="66"/>
        <end position="90"/>
    </location>
</feature>
<reference evidence="2" key="1">
    <citation type="submission" date="2022-01" db="EMBL/GenBank/DDBJ databases">
        <title>Whole genome-based taxonomy of the Shewanellaceae.</title>
        <authorList>
            <person name="Martin-Rodriguez A.J."/>
        </authorList>
    </citation>
    <scope>NUCLEOTIDE SEQUENCE</scope>
    <source>
        <strain evidence="2">DSM 16422</strain>
    </source>
</reference>
<comment type="caution">
    <text evidence="2">The sequence shown here is derived from an EMBL/GenBank/DDBJ whole genome shotgun (WGS) entry which is preliminary data.</text>
</comment>